<proteinExistence type="predicted"/>
<dbReference type="SUPFAM" id="SSF48452">
    <property type="entry name" value="TPR-like"/>
    <property type="match status" value="2"/>
</dbReference>
<feature type="repeat" description="TPR" evidence="3">
    <location>
        <begin position="514"/>
        <end position="547"/>
    </location>
</feature>
<dbReference type="EMBL" id="CAJOBR010000245">
    <property type="protein sequence ID" value="CAF4486132.1"/>
    <property type="molecule type" value="Genomic_DNA"/>
</dbReference>
<dbReference type="Gene3D" id="3.90.176.10">
    <property type="entry name" value="Toxin ADP-ribosyltransferase, Chain A, domain 1"/>
    <property type="match status" value="1"/>
</dbReference>
<dbReference type="AlphaFoldDB" id="A0A820UKM3"/>
<accession>A0A820UKM3</accession>
<feature type="repeat" description="TPR" evidence="3">
    <location>
        <begin position="556"/>
        <end position="589"/>
    </location>
</feature>
<name>A0A820UKM3_9BILA</name>
<protein>
    <recommendedName>
        <fullName evidence="4">ADP ribosyltransferase domain-containing protein</fullName>
    </recommendedName>
</protein>
<dbReference type="PANTHER" id="PTHR45641:SF19">
    <property type="entry name" value="NEPHROCYSTIN-3"/>
    <property type="match status" value="1"/>
</dbReference>
<dbReference type="SUPFAM" id="SSF56399">
    <property type="entry name" value="ADP-ribosylation"/>
    <property type="match status" value="1"/>
</dbReference>
<dbReference type="InterPro" id="IPR011990">
    <property type="entry name" value="TPR-like_helical_dom_sf"/>
</dbReference>
<evidence type="ECO:0000256" key="3">
    <source>
        <dbReference type="PROSITE-ProRule" id="PRU00339"/>
    </source>
</evidence>
<feature type="repeat" description="TPR" evidence="3">
    <location>
        <begin position="598"/>
        <end position="631"/>
    </location>
</feature>
<dbReference type="Proteomes" id="UP000663872">
    <property type="component" value="Unassembled WGS sequence"/>
</dbReference>
<comment type="caution">
    <text evidence="6">The sequence shown here is derived from an EMBL/GenBank/DDBJ whole genome shotgun (WGS) entry which is preliminary data.</text>
</comment>
<evidence type="ECO:0000256" key="1">
    <source>
        <dbReference type="ARBA" id="ARBA00022737"/>
    </source>
</evidence>
<evidence type="ECO:0000313" key="6">
    <source>
        <dbReference type="EMBL" id="CAF4486132.1"/>
    </source>
</evidence>
<dbReference type="InterPro" id="IPR019734">
    <property type="entry name" value="TPR_rpt"/>
</dbReference>
<evidence type="ECO:0000313" key="5">
    <source>
        <dbReference type="EMBL" id="CAF3518923.1"/>
    </source>
</evidence>
<dbReference type="GO" id="GO:0005576">
    <property type="term" value="C:extracellular region"/>
    <property type="evidence" value="ECO:0007669"/>
    <property type="project" value="InterPro"/>
</dbReference>
<feature type="domain" description="ADP ribosyltransferase" evidence="4">
    <location>
        <begin position="245"/>
        <end position="405"/>
    </location>
</feature>
<sequence>MVEALVEASPKKNRLKESISLRQLSSRTDDNDNKESTTLIWFDPNIGSHEDTKNTKQQLRLINDFVIFMTDLDHCVSFIQSINKEKIFLITSGSKASLLLSRISSCQLSSLLLSRISSCQQIDSVFIFCIQQERYEYLLNEYSKIIGVYVDLDDLCQSIKKQVDLVNKQIQTFSFFDQKEKSTKDLSKESASFLWFQLFNYVIARLPRNQQAKQQMIDICKDYYRGNKREMRAIEEFEETYRPEVAINWYSKESFVYKLINKALRTEDIDLLYKFRFFIGDLSKNLQQAHEKLLSSKEKIVNVYRGVQLGKAEFEKLKQNQGKLISTNGYLSTSRRKSSAVRFSRVPNRRMDVVPILFHIQCDIEHINKNIIFADISQFSEFPEEQEVLFDMNACFLIESIQEKDSLQIIKMNLSNEGYKITKDYLKLTRQETEELSASIVFGRLLHHLGDYDKSQKYFEQLLNDSENEDRAWIEFNLGRAAYSKGEWGEARKYYDRAYDRMMKSEPPRTKDSAWVLNDIGNVLYTQQKYDEALDYHQRALIIREKFHASDHGDTATSLNNIGNTLGAQGKYGEALDYHHRALKIREKFHPSGHTYIAVSLNNIGLCYEHQNKQSMALEYYRRSLSIYEKFLPADHPQIQRAQKNIDRLFGKN</sequence>
<dbReference type="SMART" id="SM00028">
    <property type="entry name" value="TPR"/>
    <property type="match status" value="5"/>
</dbReference>
<gene>
    <name evidence="5" type="ORF">GRG538_LOCUS18634</name>
    <name evidence="6" type="ORF">QYT958_LOCUS3463</name>
</gene>
<dbReference type="Gene3D" id="1.25.40.10">
    <property type="entry name" value="Tetratricopeptide repeat domain"/>
    <property type="match status" value="2"/>
</dbReference>
<dbReference type="PROSITE" id="PS51996">
    <property type="entry name" value="TR_MART"/>
    <property type="match status" value="1"/>
</dbReference>
<dbReference type="Pfam" id="PF13424">
    <property type="entry name" value="TPR_12"/>
    <property type="match status" value="2"/>
</dbReference>
<keyword evidence="1" id="KW-0677">Repeat</keyword>
<organism evidence="6 7">
    <name type="scientific">Rotaria socialis</name>
    <dbReference type="NCBI Taxonomy" id="392032"/>
    <lineage>
        <taxon>Eukaryota</taxon>
        <taxon>Metazoa</taxon>
        <taxon>Spiralia</taxon>
        <taxon>Gnathifera</taxon>
        <taxon>Rotifera</taxon>
        <taxon>Eurotatoria</taxon>
        <taxon>Bdelloidea</taxon>
        <taxon>Philodinida</taxon>
        <taxon>Philodinidae</taxon>
        <taxon>Rotaria</taxon>
    </lineage>
</organism>
<dbReference type="InterPro" id="IPR003540">
    <property type="entry name" value="ADP-ribosyltransferase"/>
</dbReference>
<dbReference type="EMBL" id="CAJNYT010003017">
    <property type="protein sequence ID" value="CAF3518923.1"/>
    <property type="molecule type" value="Genomic_DNA"/>
</dbReference>
<keyword evidence="2 3" id="KW-0802">TPR repeat</keyword>
<evidence type="ECO:0000313" key="7">
    <source>
        <dbReference type="Proteomes" id="UP000663848"/>
    </source>
</evidence>
<dbReference type="PANTHER" id="PTHR45641">
    <property type="entry name" value="TETRATRICOPEPTIDE REPEAT PROTEIN (AFU_ORTHOLOGUE AFUA_6G03870)"/>
    <property type="match status" value="1"/>
</dbReference>
<evidence type="ECO:0000259" key="4">
    <source>
        <dbReference type="Pfam" id="PF03496"/>
    </source>
</evidence>
<dbReference type="Pfam" id="PF13374">
    <property type="entry name" value="TPR_10"/>
    <property type="match status" value="1"/>
</dbReference>
<dbReference type="Pfam" id="PF03496">
    <property type="entry name" value="ADPrib_exo_Tox"/>
    <property type="match status" value="1"/>
</dbReference>
<dbReference type="PROSITE" id="PS50005">
    <property type="entry name" value="TPR"/>
    <property type="match status" value="3"/>
</dbReference>
<evidence type="ECO:0000256" key="2">
    <source>
        <dbReference type="ARBA" id="ARBA00022803"/>
    </source>
</evidence>
<reference evidence="6" key="1">
    <citation type="submission" date="2021-02" db="EMBL/GenBank/DDBJ databases">
        <authorList>
            <person name="Nowell W R."/>
        </authorList>
    </citation>
    <scope>NUCLEOTIDE SEQUENCE</scope>
</reference>
<dbReference type="Proteomes" id="UP000663848">
    <property type="component" value="Unassembled WGS sequence"/>
</dbReference>